<feature type="compositionally biased region" description="Basic residues" evidence="1">
    <location>
        <begin position="491"/>
        <end position="504"/>
    </location>
</feature>
<feature type="region of interest" description="Disordered" evidence="1">
    <location>
        <begin position="446"/>
        <end position="508"/>
    </location>
</feature>
<feature type="compositionally biased region" description="Basic and acidic residues" evidence="1">
    <location>
        <begin position="576"/>
        <end position="597"/>
    </location>
</feature>
<feature type="region of interest" description="Disordered" evidence="1">
    <location>
        <begin position="112"/>
        <end position="159"/>
    </location>
</feature>
<name>A0A4S2N1R0_9PEZI</name>
<proteinExistence type="predicted"/>
<dbReference type="OrthoDB" id="2240312at2759"/>
<dbReference type="AlphaFoldDB" id="A0A4S2N1R0"/>
<feature type="region of interest" description="Disordered" evidence="1">
    <location>
        <begin position="524"/>
        <end position="754"/>
    </location>
</feature>
<evidence type="ECO:0000256" key="1">
    <source>
        <dbReference type="SAM" id="MobiDB-lite"/>
    </source>
</evidence>
<feature type="compositionally biased region" description="Polar residues" evidence="1">
    <location>
        <begin position="745"/>
        <end position="754"/>
    </location>
</feature>
<protein>
    <submittedName>
        <fullName evidence="2">Uncharacterized protein</fullName>
    </submittedName>
</protein>
<sequence>MLAAETRQQHSGYRLVEPYVLDHDVRTAAESLGLPVSFREYWVEMARRNKLRVVQNTHEYFYIDDHALTYDQVEGFLTRLSVKNRRAIQPDTEEFDIAVEGEAPVYKRAWLSVQPPSPSPENSDAELDAEEPDNEEQDGEDTSDGEFICFTSPEPEGHGHIETKTARMLKRDRIRFTNALETTLHRIDKHLNTRSTIWHWRRFFRQSPSHLLKERNAIPPPQPVYFRKKSKRFLAFPSNWRKNAISQSLRSYYIRRKPTPAELLEAREKRQQLRKPTPWRWKYKTFGYPSWLSIWGYHKDVPPSRKPENEGKTWMYTLGKWATKPKTTGSRISRSLAALRRQRKVDIRRRQKLGKPGELLEPGFPPPYSAYPLKDWRKYLSGKLYTAQGKNMVLRAWKERPKPVLWGFKYTKKDWEKLWEGREEFEVYDEGEFKAVNPEKWNKEVRNKKDREKRIKAREERLKARPRSKTIISDDEEMKRLKEVDPEKYQKERKKKTARAKRKRVREERIKSGLLKPKIVVSDDEEMKRLKEVDPEAYRKEKRNRRDRERKRKEREALAQVGFLNPPPEPISDDEELKHLKEVDPEAYRKEKRNRRDREKKRREREALLKWQNLKFRNKDKDSETDDEAADTTHSTPAPASAEASILAKFLPSPPRASPNSNLNKSTKRKRSSAASSSSSVPTKRQRSIEPHRSPRTKRDRRQVSVPLGFVPISEADLEVEDDGLGGNDGDQQGDSMAVEEYPLSDTTVSEYEE</sequence>
<feature type="compositionally biased region" description="Basic and acidic residues" evidence="1">
    <location>
        <begin position="526"/>
        <end position="547"/>
    </location>
</feature>
<evidence type="ECO:0000313" key="3">
    <source>
        <dbReference type="Proteomes" id="UP000298138"/>
    </source>
</evidence>
<dbReference type="EMBL" id="ML220114">
    <property type="protein sequence ID" value="TGZ82874.1"/>
    <property type="molecule type" value="Genomic_DNA"/>
</dbReference>
<keyword evidence="3" id="KW-1185">Reference proteome</keyword>
<organism evidence="2 3">
    <name type="scientific">Ascodesmis nigricans</name>
    <dbReference type="NCBI Taxonomy" id="341454"/>
    <lineage>
        <taxon>Eukaryota</taxon>
        <taxon>Fungi</taxon>
        <taxon>Dikarya</taxon>
        <taxon>Ascomycota</taxon>
        <taxon>Pezizomycotina</taxon>
        <taxon>Pezizomycetes</taxon>
        <taxon>Pezizales</taxon>
        <taxon>Ascodesmidaceae</taxon>
        <taxon>Ascodesmis</taxon>
    </lineage>
</organism>
<dbReference type="InParanoid" id="A0A4S2N1R0"/>
<feature type="compositionally biased region" description="Acidic residues" evidence="1">
    <location>
        <begin position="123"/>
        <end position="144"/>
    </location>
</feature>
<feature type="compositionally biased region" description="Basic and acidic residues" evidence="1">
    <location>
        <begin position="477"/>
        <end position="490"/>
    </location>
</feature>
<accession>A0A4S2N1R0</accession>
<dbReference type="Proteomes" id="UP000298138">
    <property type="component" value="Unassembled WGS sequence"/>
</dbReference>
<gene>
    <name evidence="2" type="ORF">EX30DRAFT_142866</name>
</gene>
<reference evidence="2 3" key="1">
    <citation type="submission" date="2019-04" db="EMBL/GenBank/DDBJ databases">
        <title>Comparative genomics and transcriptomics to analyze fruiting body development in filamentous ascomycetes.</title>
        <authorList>
            <consortium name="DOE Joint Genome Institute"/>
            <person name="Lutkenhaus R."/>
            <person name="Traeger S."/>
            <person name="Breuer J."/>
            <person name="Kuo A."/>
            <person name="Lipzen A."/>
            <person name="Pangilinan J."/>
            <person name="Dilworth D."/>
            <person name="Sandor L."/>
            <person name="Poggeler S."/>
            <person name="Barry K."/>
            <person name="Grigoriev I.V."/>
            <person name="Nowrousian M."/>
        </authorList>
    </citation>
    <scope>NUCLEOTIDE SEQUENCE [LARGE SCALE GENOMIC DNA]</scope>
    <source>
        <strain evidence="2 3">CBS 389.68</strain>
    </source>
</reference>
<feature type="compositionally biased region" description="Basic and acidic residues" evidence="1">
    <location>
        <begin position="446"/>
        <end position="463"/>
    </location>
</feature>
<evidence type="ECO:0000313" key="2">
    <source>
        <dbReference type="EMBL" id="TGZ82874.1"/>
    </source>
</evidence>